<dbReference type="AlphaFoldDB" id="A0A5M6CUT9"/>
<dbReference type="InterPro" id="IPR051782">
    <property type="entry name" value="ABC_Transporter_VariousFunc"/>
</dbReference>
<evidence type="ECO:0000313" key="5">
    <source>
        <dbReference type="EMBL" id="KAA5536775.1"/>
    </source>
</evidence>
<keyword evidence="6" id="KW-1185">Reference proteome</keyword>
<comment type="caution">
    <text evidence="5">The sequence shown here is derived from an EMBL/GenBank/DDBJ whole genome shotgun (WGS) entry which is preliminary data.</text>
</comment>
<dbReference type="InterPro" id="IPR003439">
    <property type="entry name" value="ABC_transporter-like_ATP-bd"/>
</dbReference>
<dbReference type="PANTHER" id="PTHR42939">
    <property type="entry name" value="ABC TRANSPORTER ATP-BINDING PROTEIN ALBC-RELATED"/>
    <property type="match status" value="1"/>
</dbReference>
<dbReference type="Proteomes" id="UP000323632">
    <property type="component" value="Unassembled WGS sequence"/>
</dbReference>
<dbReference type="Pfam" id="PF00005">
    <property type="entry name" value="ABC_tran"/>
    <property type="match status" value="1"/>
</dbReference>
<feature type="domain" description="ABC transporter" evidence="4">
    <location>
        <begin position="11"/>
        <end position="212"/>
    </location>
</feature>
<dbReference type="InterPro" id="IPR003593">
    <property type="entry name" value="AAA+_ATPase"/>
</dbReference>
<keyword evidence="1" id="KW-0813">Transport</keyword>
<evidence type="ECO:0000256" key="3">
    <source>
        <dbReference type="ARBA" id="ARBA00022840"/>
    </source>
</evidence>
<evidence type="ECO:0000313" key="6">
    <source>
        <dbReference type="Proteomes" id="UP000323632"/>
    </source>
</evidence>
<evidence type="ECO:0000256" key="2">
    <source>
        <dbReference type="ARBA" id="ARBA00022741"/>
    </source>
</evidence>
<dbReference type="PROSITE" id="PS00211">
    <property type="entry name" value="ABC_TRANSPORTER_1"/>
    <property type="match status" value="1"/>
</dbReference>
<dbReference type="EMBL" id="VWSH01000001">
    <property type="protein sequence ID" value="KAA5536775.1"/>
    <property type="molecule type" value="Genomic_DNA"/>
</dbReference>
<keyword evidence="3 5" id="KW-0067">ATP-binding</keyword>
<dbReference type="SMART" id="SM00382">
    <property type="entry name" value="AAA"/>
    <property type="match status" value="1"/>
</dbReference>
<protein>
    <submittedName>
        <fullName evidence="5">ABC transporter ATP-binding protein</fullName>
    </submittedName>
</protein>
<evidence type="ECO:0000256" key="1">
    <source>
        <dbReference type="ARBA" id="ARBA00022448"/>
    </source>
</evidence>
<proteinExistence type="predicted"/>
<evidence type="ECO:0000259" key="4">
    <source>
        <dbReference type="PROSITE" id="PS50893"/>
    </source>
</evidence>
<dbReference type="PANTHER" id="PTHR42939:SF1">
    <property type="entry name" value="ABC TRANSPORTER ATP-BINDING PROTEIN ALBC-RELATED"/>
    <property type="match status" value="1"/>
</dbReference>
<dbReference type="Gene3D" id="3.40.50.300">
    <property type="entry name" value="P-loop containing nucleotide triphosphate hydrolases"/>
    <property type="match status" value="1"/>
</dbReference>
<organism evidence="5 6">
    <name type="scientific">Taibaiella lutea</name>
    <dbReference type="NCBI Taxonomy" id="2608001"/>
    <lineage>
        <taxon>Bacteria</taxon>
        <taxon>Pseudomonadati</taxon>
        <taxon>Bacteroidota</taxon>
        <taxon>Chitinophagia</taxon>
        <taxon>Chitinophagales</taxon>
        <taxon>Chitinophagaceae</taxon>
        <taxon>Taibaiella</taxon>
    </lineage>
</organism>
<sequence length="213" mass="24349">MAIPAETAMTISVNQVGKRYQQHWVFKGLDYTFENGKQYAILGANGSGKSTLLRMLAGMQSPNKGTIEYNINNTQLSTEKLFQHVSFCAPGMDIIEEMSLKEFLTFHFTFKKILNGFTVDKIIEAMGLQKVSHKFIHDFSSGMKQRVKLAQAFFTQTSLLLLDEPCSNLDLQGVQTYQDWLKQYSHNRLIIIASNDEREYEGVHDLISMQDYK</sequence>
<dbReference type="GO" id="GO:0016887">
    <property type="term" value="F:ATP hydrolysis activity"/>
    <property type="evidence" value="ECO:0007669"/>
    <property type="project" value="InterPro"/>
</dbReference>
<accession>A0A5M6CUT9</accession>
<dbReference type="InterPro" id="IPR027417">
    <property type="entry name" value="P-loop_NTPase"/>
</dbReference>
<reference evidence="5 6" key="1">
    <citation type="submission" date="2019-09" db="EMBL/GenBank/DDBJ databases">
        <title>Genome sequence and assembly of Taibaiella sp.</title>
        <authorList>
            <person name="Chhetri G."/>
        </authorList>
    </citation>
    <scope>NUCLEOTIDE SEQUENCE [LARGE SCALE GENOMIC DNA]</scope>
    <source>
        <strain evidence="5 6">KVB11</strain>
    </source>
</reference>
<dbReference type="PROSITE" id="PS50893">
    <property type="entry name" value="ABC_TRANSPORTER_2"/>
    <property type="match status" value="1"/>
</dbReference>
<keyword evidence="2" id="KW-0547">Nucleotide-binding</keyword>
<name>A0A5M6CUT9_9BACT</name>
<dbReference type="GO" id="GO:0005524">
    <property type="term" value="F:ATP binding"/>
    <property type="evidence" value="ECO:0007669"/>
    <property type="project" value="UniProtKB-KW"/>
</dbReference>
<dbReference type="SUPFAM" id="SSF52540">
    <property type="entry name" value="P-loop containing nucleoside triphosphate hydrolases"/>
    <property type="match status" value="1"/>
</dbReference>
<dbReference type="InterPro" id="IPR017871">
    <property type="entry name" value="ABC_transporter-like_CS"/>
</dbReference>
<gene>
    <name evidence="5" type="ORF">F0919_03640</name>
</gene>